<dbReference type="InterPro" id="IPR029063">
    <property type="entry name" value="SAM-dependent_MTases_sf"/>
</dbReference>
<proteinExistence type="predicted"/>
<dbReference type="PANTHER" id="PTHR43861">
    <property type="entry name" value="TRANS-ACONITATE 2-METHYLTRANSFERASE-RELATED"/>
    <property type="match status" value="1"/>
</dbReference>
<dbReference type="Gene3D" id="3.40.50.150">
    <property type="entry name" value="Vaccinia Virus protein VP39"/>
    <property type="match status" value="1"/>
</dbReference>
<dbReference type="PANTHER" id="PTHR43861:SF1">
    <property type="entry name" value="TRANS-ACONITATE 2-METHYLTRANSFERASE"/>
    <property type="match status" value="1"/>
</dbReference>
<dbReference type="SUPFAM" id="SSF53335">
    <property type="entry name" value="S-adenosyl-L-methionine-dependent methyltransferases"/>
    <property type="match status" value="1"/>
</dbReference>
<gene>
    <name evidence="5" type="primary">rebM_2</name>
    <name evidence="5" type="ORF">Q31b_50770</name>
</gene>
<feature type="region of interest" description="Disordered" evidence="3">
    <location>
        <begin position="67"/>
        <end position="87"/>
    </location>
</feature>
<evidence type="ECO:0000313" key="6">
    <source>
        <dbReference type="Proteomes" id="UP000315471"/>
    </source>
</evidence>
<evidence type="ECO:0000256" key="2">
    <source>
        <dbReference type="ARBA" id="ARBA00022679"/>
    </source>
</evidence>
<evidence type="ECO:0000256" key="1">
    <source>
        <dbReference type="ARBA" id="ARBA00022603"/>
    </source>
</evidence>
<accession>A0A5C6DG82</accession>
<dbReference type="Pfam" id="PF13649">
    <property type="entry name" value="Methyltransf_25"/>
    <property type="match status" value="1"/>
</dbReference>
<keyword evidence="1 5" id="KW-0489">Methyltransferase</keyword>
<dbReference type="Proteomes" id="UP000315471">
    <property type="component" value="Unassembled WGS sequence"/>
</dbReference>
<dbReference type="AlphaFoldDB" id="A0A5C6DG82"/>
<dbReference type="EC" id="2.1.1.164" evidence="5"/>
<dbReference type="InterPro" id="IPR041698">
    <property type="entry name" value="Methyltransf_25"/>
</dbReference>
<feature type="domain" description="Methyltransferase" evidence="4">
    <location>
        <begin position="222"/>
        <end position="321"/>
    </location>
</feature>
<protein>
    <submittedName>
        <fullName evidence="5">Demethylrebeccamycin-D-glucose O-methyltransferase</fullName>
        <ecNumber evidence="5">2.1.1.164</ecNumber>
    </submittedName>
</protein>
<dbReference type="EMBL" id="SJPY01000009">
    <property type="protein sequence ID" value="TWU35642.1"/>
    <property type="molecule type" value="Genomic_DNA"/>
</dbReference>
<organism evidence="5 6">
    <name type="scientific">Novipirellula aureliae</name>
    <dbReference type="NCBI Taxonomy" id="2527966"/>
    <lineage>
        <taxon>Bacteria</taxon>
        <taxon>Pseudomonadati</taxon>
        <taxon>Planctomycetota</taxon>
        <taxon>Planctomycetia</taxon>
        <taxon>Pirellulales</taxon>
        <taxon>Pirellulaceae</taxon>
        <taxon>Novipirellula</taxon>
    </lineage>
</organism>
<evidence type="ECO:0000313" key="5">
    <source>
        <dbReference type="EMBL" id="TWU35642.1"/>
    </source>
</evidence>
<reference evidence="5 6" key="1">
    <citation type="submission" date="2019-02" db="EMBL/GenBank/DDBJ databases">
        <title>Deep-cultivation of Planctomycetes and their phenomic and genomic characterization uncovers novel biology.</title>
        <authorList>
            <person name="Wiegand S."/>
            <person name="Jogler M."/>
            <person name="Boedeker C."/>
            <person name="Pinto D."/>
            <person name="Vollmers J."/>
            <person name="Rivas-Marin E."/>
            <person name="Kohn T."/>
            <person name="Peeters S.H."/>
            <person name="Heuer A."/>
            <person name="Rast P."/>
            <person name="Oberbeckmann S."/>
            <person name="Bunk B."/>
            <person name="Jeske O."/>
            <person name="Meyerdierks A."/>
            <person name="Storesund J.E."/>
            <person name="Kallscheuer N."/>
            <person name="Luecker S."/>
            <person name="Lage O.M."/>
            <person name="Pohl T."/>
            <person name="Merkel B.J."/>
            <person name="Hornburger P."/>
            <person name="Mueller R.-W."/>
            <person name="Bruemmer F."/>
            <person name="Labrenz M."/>
            <person name="Spormann A.M."/>
            <person name="Op Den Camp H."/>
            <person name="Overmann J."/>
            <person name="Amann R."/>
            <person name="Jetten M.S.M."/>
            <person name="Mascher T."/>
            <person name="Medema M.H."/>
            <person name="Devos D.P."/>
            <person name="Kaster A.-K."/>
            <person name="Ovreas L."/>
            <person name="Rohde M."/>
            <person name="Galperin M.Y."/>
            <person name="Jogler C."/>
        </authorList>
    </citation>
    <scope>NUCLEOTIDE SEQUENCE [LARGE SCALE GENOMIC DNA]</scope>
    <source>
        <strain evidence="5 6">Q31b</strain>
    </source>
</reference>
<evidence type="ECO:0000259" key="4">
    <source>
        <dbReference type="Pfam" id="PF13649"/>
    </source>
</evidence>
<evidence type="ECO:0000256" key="3">
    <source>
        <dbReference type="SAM" id="MobiDB-lite"/>
    </source>
</evidence>
<name>A0A5C6DG82_9BACT</name>
<sequence>MMDDEAYDASQPEVTLYSDGKGRWLKLVGGVQCSEKILFNHRCQGVVGHQGDHWCFGPDGSYQFNPHDSDPRRKHIGFGTIPPGNSEYRTPLEMSRYRFLNFHEDTEITDAEEIARLERGDFKPEEGFDRPCTEEEMEQLRQLGRLESDKNFLRFERSAELKYRVKDFSAKSSTDVITARFDGDVERFSNLETGQSATIDAPLSMQLITEAAVRLTPNIERVLDIGCGAGNNMLKLRHVYGKPFASDLLDLSVPMLARARQRVNEAGIEAVTTWHSDLRDAELPKESYDVVLAAAVLHHMRDDEDWRAAFEKIISVLRPGGSFWITDLVVQETMPVHELMGSRYGDYLEGLGGVDYRQKVFEYIDREDSPRPMTYQLDLLRRVGFAHVELLHKNSCFAAFGAWKE</sequence>
<dbReference type="CDD" id="cd02440">
    <property type="entry name" value="AdoMet_MTases"/>
    <property type="match status" value="1"/>
</dbReference>
<keyword evidence="6" id="KW-1185">Reference proteome</keyword>
<dbReference type="GO" id="GO:0032259">
    <property type="term" value="P:methylation"/>
    <property type="evidence" value="ECO:0007669"/>
    <property type="project" value="UniProtKB-KW"/>
</dbReference>
<dbReference type="GO" id="GO:0102082">
    <property type="term" value="F:demethylrebeccamycin--D-glucose O-methyltransferase activity"/>
    <property type="evidence" value="ECO:0007669"/>
    <property type="project" value="UniProtKB-EC"/>
</dbReference>
<dbReference type="RefSeq" id="WP_231617812.1">
    <property type="nucleotide sequence ID" value="NZ_SJPY01000009.1"/>
</dbReference>
<keyword evidence="2 5" id="KW-0808">Transferase</keyword>
<comment type="caution">
    <text evidence="5">The sequence shown here is derived from an EMBL/GenBank/DDBJ whole genome shotgun (WGS) entry which is preliminary data.</text>
</comment>